<feature type="region of interest" description="Disordered" evidence="1">
    <location>
        <begin position="382"/>
        <end position="581"/>
    </location>
</feature>
<feature type="compositionally biased region" description="Basic and acidic residues" evidence="1">
    <location>
        <begin position="318"/>
        <end position="333"/>
    </location>
</feature>
<feature type="region of interest" description="Disordered" evidence="1">
    <location>
        <begin position="593"/>
        <end position="755"/>
    </location>
</feature>
<evidence type="ECO:0000313" key="2">
    <source>
        <dbReference type="EMBL" id="CAA9485965.1"/>
    </source>
</evidence>
<organism evidence="2">
    <name type="scientific">uncultured Rubrobacteraceae bacterium</name>
    <dbReference type="NCBI Taxonomy" id="349277"/>
    <lineage>
        <taxon>Bacteria</taxon>
        <taxon>Bacillati</taxon>
        <taxon>Actinomycetota</taxon>
        <taxon>Rubrobacteria</taxon>
        <taxon>Rubrobacterales</taxon>
        <taxon>Rubrobacteraceae</taxon>
        <taxon>environmental samples</taxon>
    </lineage>
</organism>
<dbReference type="AlphaFoldDB" id="A0A6J4S5N6"/>
<reference evidence="2" key="1">
    <citation type="submission" date="2020-02" db="EMBL/GenBank/DDBJ databases">
        <authorList>
            <person name="Meier V. D."/>
        </authorList>
    </citation>
    <scope>NUCLEOTIDE SEQUENCE</scope>
    <source>
        <strain evidence="2">AVDCRST_MAG05</strain>
    </source>
</reference>
<feature type="non-terminal residue" evidence="2">
    <location>
        <position position="755"/>
    </location>
</feature>
<dbReference type="GO" id="GO:0008233">
    <property type="term" value="F:peptidase activity"/>
    <property type="evidence" value="ECO:0007669"/>
    <property type="project" value="UniProtKB-KW"/>
</dbReference>
<feature type="non-terminal residue" evidence="2">
    <location>
        <position position="1"/>
    </location>
</feature>
<keyword evidence="2" id="KW-0645">Protease</keyword>
<feature type="compositionally biased region" description="Basic and acidic residues" evidence="1">
    <location>
        <begin position="262"/>
        <end position="271"/>
    </location>
</feature>
<name>A0A6J4S5N6_9ACTN</name>
<evidence type="ECO:0000256" key="1">
    <source>
        <dbReference type="SAM" id="MobiDB-lite"/>
    </source>
</evidence>
<dbReference type="GO" id="GO:0006508">
    <property type="term" value="P:proteolysis"/>
    <property type="evidence" value="ECO:0007669"/>
    <property type="project" value="UniProtKB-KW"/>
</dbReference>
<feature type="compositionally biased region" description="Gly residues" evidence="1">
    <location>
        <begin position="197"/>
        <end position="213"/>
    </location>
</feature>
<feature type="compositionally biased region" description="Low complexity" evidence="1">
    <location>
        <begin position="176"/>
        <end position="192"/>
    </location>
</feature>
<accession>A0A6J4S5N6</accession>
<keyword evidence="2" id="KW-0378">Hydrolase</keyword>
<gene>
    <name evidence="2" type="ORF">AVDCRST_MAG05-1581</name>
</gene>
<sequence length="755" mass="81350">EVLALCGRARDGDGLLDPLHRRAVSGARDGLRGPLGRLDYRRGAGLSAPAPRGGRRGFRWLRRAVALCPARAGGGRLHHHRRLRDAAGLLARRVAPVRVQDRQRRYRRGAGDVRPARALRPGAGDLCHGLAGGRDPLRLRHLRGPLRGEPGPLGGRARVDHRRALDGRLRGRGRPVLRPLPGVRRRAPALGRYPRRGGSGAGGHRGGDRGGGARAARAPAALQRRHHQPRRDRLDPHRHRRHLAAGRAGRRRGLPGVRQGRRAAEGGERRAPAVARGNSRLLRRRPLDGHHQPRRVRRYGVLPQHPQPDRNAGGRGPQRQDGRPLRGLRDSRCPRRRRRAELGLLVVGGRAVRGGRHLRGYLPDPAALRGAAEGLRHRLPRVRREKVPAAAAQHPGGGRGDGRGDKGGLRPGDALRRGEGRRAVPDLRRRLRLQPGRELPPRRQGRGGVPGRRQGGLLHPVLDLDGPDPARDGHPLSRGLRRHHRRRGGRRGVRRHGVQHAHLGRGLLPRRRLVPVQPDPRLLDAVDHGGERPEAGHTRPLDRSRPGGGPPGPAALAGGAGADPGAEAAGGRAAERGRRLDLQRGRFSGVADLCRRAGAAPRPRPALKEGARRPRQAGGPLRGPRRTPARRPAPEHGRRGGLAGPHPDRAAGAARGRRRRGRGARPPLRQGLHGPPVLGRPGHRRVVPFVPRRPGGLRGAAAVEAGARRPQPGLAPRAGRRGPRLAAGEGRQGATGQGSRAAPTGVPEGSPERAL</sequence>
<dbReference type="EMBL" id="CADCVM010000174">
    <property type="protein sequence ID" value="CAA9485965.1"/>
    <property type="molecule type" value="Genomic_DNA"/>
</dbReference>
<feature type="compositionally biased region" description="Basic residues" evidence="1">
    <location>
        <begin position="479"/>
        <end position="513"/>
    </location>
</feature>
<feature type="compositionally biased region" description="Basic and acidic residues" evidence="1">
    <location>
        <begin position="521"/>
        <end position="545"/>
    </location>
</feature>
<feature type="compositionally biased region" description="Basic residues" evidence="1">
    <location>
        <begin position="223"/>
        <end position="253"/>
    </location>
</feature>
<protein>
    <submittedName>
        <fullName evidence="2">FIG001454: Transglutaminase-like enzymes, putative cysteine proteases</fullName>
    </submittedName>
</protein>
<proteinExistence type="predicted"/>
<feature type="compositionally biased region" description="Basic and acidic residues" evidence="1">
    <location>
        <begin position="400"/>
        <end position="428"/>
    </location>
</feature>
<feature type="compositionally biased region" description="Low complexity" evidence="1">
    <location>
        <begin position="563"/>
        <end position="572"/>
    </location>
</feature>
<feature type="compositionally biased region" description="Low complexity" evidence="1">
    <location>
        <begin position="687"/>
        <end position="717"/>
    </location>
</feature>
<feature type="region of interest" description="Disordered" evidence="1">
    <location>
        <begin position="143"/>
        <end position="334"/>
    </location>
</feature>